<proteinExistence type="predicted"/>
<name>A0A1X7UNX7_AMPQE</name>
<reference evidence="1" key="1">
    <citation type="submission" date="2017-05" db="UniProtKB">
        <authorList>
            <consortium name="EnsemblMetazoa"/>
        </authorList>
    </citation>
    <scope>IDENTIFICATION</scope>
</reference>
<dbReference type="InParanoid" id="A0A1X7UNX7"/>
<organism evidence="1">
    <name type="scientific">Amphimedon queenslandica</name>
    <name type="common">Sponge</name>
    <dbReference type="NCBI Taxonomy" id="400682"/>
    <lineage>
        <taxon>Eukaryota</taxon>
        <taxon>Metazoa</taxon>
        <taxon>Porifera</taxon>
        <taxon>Demospongiae</taxon>
        <taxon>Heteroscleromorpha</taxon>
        <taxon>Haplosclerida</taxon>
        <taxon>Niphatidae</taxon>
        <taxon>Amphimedon</taxon>
    </lineage>
</organism>
<dbReference type="EnsemblMetazoa" id="Aqu2.1.29361_001">
    <property type="protein sequence ID" value="Aqu2.1.29361_001"/>
    <property type="gene ID" value="Aqu2.1.29361"/>
</dbReference>
<evidence type="ECO:0000313" key="1">
    <source>
        <dbReference type="EnsemblMetazoa" id="Aqu2.1.29361_001"/>
    </source>
</evidence>
<protein>
    <submittedName>
        <fullName evidence="1">Uncharacterized protein</fullName>
    </submittedName>
</protein>
<sequence>HIHVLKLCINFELIPIKFRFVLIFKVAQKLGKQPKTIAFDLWPNFVKMTRRDIYIFIIFSDTYTCPYAVYQL</sequence>
<accession>A0A1X7UNX7</accession>
<dbReference type="AlphaFoldDB" id="A0A1X7UNX7"/>